<dbReference type="PANTHER" id="PTHR31694">
    <property type="entry name" value="DESICCATION-LIKE PROTEIN"/>
    <property type="match status" value="1"/>
</dbReference>
<gene>
    <name evidence="2" type="ORF">OB955_04940</name>
</gene>
<dbReference type="RefSeq" id="WP_338007158.1">
    <property type="nucleotide sequence ID" value="NZ_JAOPKB010000002.1"/>
</dbReference>
<name>A0ABT2QAX7_9EURY</name>
<protein>
    <submittedName>
        <fullName evidence="2">Ferritin-like domain-containing protein</fullName>
    </submittedName>
</protein>
<accession>A0ABT2QAX7</accession>
<feature type="region of interest" description="Disordered" evidence="1">
    <location>
        <begin position="37"/>
        <end position="76"/>
    </location>
</feature>
<dbReference type="InterPro" id="IPR009078">
    <property type="entry name" value="Ferritin-like_SF"/>
</dbReference>
<evidence type="ECO:0000313" key="2">
    <source>
        <dbReference type="EMBL" id="MCU4972079.1"/>
    </source>
</evidence>
<evidence type="ECO:0000313" key="3">
    <source>
        <dbReference type="Proteomes" id="UP001320972"/>
    </source>
</evidence>
<dbReference type="InterPro" id="IPR006311">
    <property type="entry name" value="TAT_signal"/>
</dbReference>
<proteinExistence type="predicted"/>
<reference evidence="2 3" key="1">
    <citation type="submission" date="2022-09" db="EMBL/GenBank/DDBJ databases">
        <title>Enrichment on poylsaccharides allowed isolation of novel metabolic and taxonomic groups of Haloarchaea.</title>
        <authorList>
            <person name="Sorokin D.Y."/>
            <person name="Elcheninov A.G."/>
            <person name="Khizhniak T.V."/>
            <person name="Kolganova T.V."/>
            <person name="Kublanov I.V."/>
        </authorList>
    </citation>
    <scope>NUCLEOTIDE SEQUENCE [LARGE SCALE GENOMIC DNA]</scope>
    <source>
        <strain evidence="2 3">AArc-m2/3/4</strain>
    </source>
</reference>
<feature type="region of interest" description="Disordered" evidence="1">
    <location>
        <begin position="1"/>
        <end position="24"/>
    </location>
</feature>
<dbReference type="Proteomes" id="UP001320972">
    <property type="component" value="Unassembled WGS sequence"/>
</dbReference>
<dbReference type="Gene3D" id="1.20.1260.10">
    <property type="match status" value="1"/>
</dbReference>
<dbReference type="SUPFAM" id="SSF47240">
    <property type="entry name" value="Ferritin-like"/>
    <property type="match status" value="1"/>
</dbReference>
<feature type="compositionally biased region" description="Polar residues" evidence="1">
    <location>
        <begin position="1"/>
        <end position="13"/>
    </location>
</feature>
<evidence type="ECO:0000256" key="1">
    <source>
        <dbReference type="SAM" id="MobiDB-lite"/>
    </source>
</evidence>
<dbReference type="Pfam" id="PF13668">
    <property type="entry name" value="Ferritin_2"/>
    <property type="match status" value="1"/>
</dbReference>
<dbReference type="EMBL" id="JAOPKB010000002">
    <property type="protein sequence ID" value="MCU4972079.1"/>
    <property type="molecule type" value="Genomic_DNA"/>
</dbReference>
<dbReference type="PANTHER" id="PTHR31694:SF26">
    <property type="entry name" value="OS05G0151100 PROTEIN"/>
    <property type="match status" value="1"/>
</dbReference>
<dbReference type="CDD" id="cd00657">
    <property type="entry name" value="Ferritin_like"/>
    <property type="match status" value="1"/>
</dbReference>
<dbReference type="InterPro" id="IPR052965">
    <property type="entry name" value="Pigment-catalase-like"/>
</dbReference>
<feature type="compositionally biased region" description="Acidic residues" evidence="1">
    <location>
        <begin position="45"/>
        <end position="65"/>
    </location>
</feature>
<keyword evidence="3" id="KW-1185">Reference proteome</keyword>
<dbReference type="PROSITE" id="PS51318">
    <property type="entry name" value="TAT"/>
    <property type="match status" value="1"/>
</dbReference>
<sequence>MTFQNNDRNTNPESTHERPTSRRRILAASAVIGAATVGGAPFVSADEDNDYDHEEDEDHDKDADDASQPPQAVPNEFESDVDILNFARTLEFLEATFYQQGIENIGDDAFRQHFDGWGPLQDQVSDRLRVIRNHEVVHAEVLGATVETLGGEPVASPQFDFGTAVEDPAEFVATGALLEDVGVSAYAGAATAIENPDIVAPALSIHSVEARHASLLRELNGEIGFPVAFDQPRSRSEVLDLASGFIVD</sequence>
<dbReference type="InterPro" id="IPR012347">
    <property type="entry name" value="Ferritin-like"/>
</dbReference>
<comment type="caution">
    <text evidence="2">The sequence shown here is derived from an EMBL/GenBank/DDBJ whole genome shotgun (WGS) entry which is preliminary data.</text>
</comment>
<organism evidence="2 3">
    <name type="scientific">Natronoglomus mannanivorans</name>
    <dbReference type="NCBI Taxonomy" id="2979990"/>
    <lineage>
        <taxon>Archaea</taxon>
        <taxon>Methanobacteriati</taxon>
        <taxon>Methanobacteriota</taxon>
        <taxon>Stenosarchaea group</taxon>
        <taxon>Halobacteria</taxon>
        <taxon>Halobacteriales</taxon>
        <taxon>Natrialbaceae</taxon>
        <taxon>Natronoglomus</taxon>
    </lineage>
</organism>